<keyword evidence="4" id="KW-1185">Reference proteome</keyword>
<dbReference type="PANTHER" id="PTHR43798:SF31">
    <property type="entry name" value="AB HYDROLASE SUPERFAMILY PROTEIN YCLE"/>
    <property type="match status" value="1"/>
</dbReference>
<dbReference type="GO" id="GO:0016787">
    <property type="term" value="F:hydrolase activity"/>
    <property type="evidence" value="ECO:0007669"/>
    <property type="project" value="UniProtKB-KW"/>
</dbReference>
<dbReference type="Gene3D" id="3.40.50.1820">
    <property type="entry name" value="alpha/beta hydrolase"/>
    <property type="match status" value="1"/>
</dbReference>
<reference evidence="3 4" key="1">
    <citation type="submission" date="2020-08" db="EMBL/GenBank/DDBJ databases">
        <title>Genomic Encyclopedia of Type Strains, Phase IV (KMG-IV): sequencing the most valuable type-strain genomes for metagenomic binning, comparative biology and taxonomic classification.</title>
        <authorList>
            <person name="Goeker M."/>
        </authorList>
    </citation>
    <scope>NUCLEOTIDE SEQUENCE [LARGE SCALE GENOMIC DNA]</scope>
    <source>
        <strain evidence="3 4">DSM 25966</strain>
    </source>
</reference>
<gene>
    <name evidence="3" type="ORF">GGR25_003598</name>
</gene>
<feature type="domain" description="AB hydrolase-1" evidence="2">
    <location>
        <begin position="25"/>
        <end position="257"/>
    </location>
</feature>
<evidence type="ECO:0000313" key="4">
    <source>
        <dbReference type="Proteomes" id="UP000553963"/>
    </source>
</evidence>
<dbReference type="EMBL" id="JACIDS010000004">
    <property type="protein sequence ID" value="MBB3932540.1"/>
    <property type="molecule type" value="Genomic_DNA"/>
</dbReference>
<comment type="caution">
    <text evidence="3">The sequence shown here is derived from an EMBL/GenBank/DDBJ whole genome shotgun (WGS) entry which is preliminary data.</text>
</comment>
<dbReference type="AlphaFoldDB" id="A0A840AQA1"/>
<organism evidence="3 4">
    <name type="scientific">Kaistia hirudinis</name>
    <dbReference type="NCBI Taxonomy" id="1293440"/>
    <lineage>
        <taxon>Bacteria</taxon>
        <taxon>Pseudomonadati</taxon>
        <taxon>Pseudomonadota</taxon>
        <taxon>Alphaproteobacteria</taxon>
        <taxon>Hyphomicrobiales</taxon>
        <taxon>Kaistiaceae</taxon>
        <taxon>Kaistia</taxon>
    </lineage>
</organism>
<accession>A0A840AQA1</accession>
<dbReference type="Pfam" id="PF12697">
    <property type="entry name" value="Abhydrolase_6"/>
    <property type="match status" value="1"/>
</dbReference>
<dbReference type="RefSeq" id="WP_183400156.1">
    <property type="nucleotide sequence ID" value="NZ_JACIDS010000004.1"/>
</dbReference>
<dbReference type="InterPro" id="IPR050266">
    <property type="entry name" value="AB_hydrolase_sf"/>
</dbReference>
<keyword evidence="1" id="KW-0378">Hydrolase</keyword>
<evidence type="ECO:0000259" key="2">
    <source>
        <dbReference type="Pfam" id="PF12697"/>
    </source>
</evidence>
<dbReference type="PRINTS" id="PR00111">
    <property type="entry name" value="ABHYDROLASE"/>
</dbReference>
<evidence type="ECO:0000256" key="1">
    <source>
        <dbReference type="ARBA" id="ARBA00022801"/>
    </source>
</evidence>
<dbReference type="PANTHER" id="PTHR43798">
    <property type="entry name" value="MONOACYLGLYCEROL LIPASE"/>
    <property type="match status" value="1"/>
</dbReference>
<sequence length="271" mass="29207">MKKYTLRTSHADIGIRESEGTGMPVLMIHGNSSTGEVFRNQFEGPIGATYRLIAADLPGHGDSSNAFDPDRSYSMQGYADALTEVLAELGIADAAIFGWSLGGHIALEMIDLYPGMRGLMITGTPPVAGEDMGKGFRPGPHMDLTGKEHFTEQDVFDYASGTCGLPYDEMLHAAVARTDGRARAMMIAKFAQNAGKNQAEIVARPDTPPIAILNGSNEPYINVEFVDTIPVGNLWGGQKFLIPGSGHAPFWDAPDQFDPIFKRFLDDIAAA</sequence>
<proteinExistence type="predicted"/>
<dbReference type="SUPFAM" id="SSF53474">
    <property type="entry name" value="alpha/beta-Hydrolases"/>
    <property type="match status" value="1"/>
</dbReference>
<dbReference type="InterPro" id="IPR029058">
    <property type="entry name" value="AB_hydrolase_fold"/>
</dbReference>
<protein>
    <submittedName>
        <fullName evidence="3">Pimeloyl-ACP methyl ester carboxylesterase</fullName>
    </submittedName>
</protein>
<dbReference type="Proteomes" id="UP000553963">
    <property type="component" value="Unassembled WGS sequence"/>
</dbReference>
<name>A0A840AQA1_9HYPH</name>
<evidence type="ECO:0000313" key="3">
    <source>
        <dbReference type="EMBL" id="MBB3932540.1"/>
    </source>
</evidence>
<dbReference type="InterPro" id="IPR000073">
    <property type="entry name" value="AB_hydrolase_1"/>
</dbReference>
<dbReference type="GO" id="GO:0016020">
    <property type="term" value="C:membrane"/>
    <property type="evidence" value="ECO:0007669"/>
    <property type="project" value="TreeGrafter"/>
</dbReference>